<sequence length="502" mass="58544">MNSTLKKFLRIEKIETVLSRIIKEELLLSHQNVIAENDKLRADFFQMVGKLDSLSDEFRILEEKLDRTQQELEKERRRREEAEVENLKNVSFQISSHVSSQVQRLENSLSCLFQRVSVPAERKRIVFLIHNVAAIDAILPIIYEAQRREHRVVVIAIRNKFSSSQTNVESQHIALQSLGIEHLRFEKLNPGEGLDYLKSIYPDVIFRQSPWERDIDEEFSIERLRFSKVCYAPYYGIQFLRHFTPEDPVDYHCDQEFHRKAWAIFVEDATEVFDNFKNSSLMRGINIVPTGLPKYEHLTGQLSASSRPEKNIKTILWAPHHSFDKNWLGFATFIETHNEILKFLEENKDTFNIIFRPHPLFKTNLVSSGKMTNEQYESVMNRFKELPNFSFSTHSSPHYDFDASDLLLTDGISFLASYLVTHKPIVWLDSNHHMEFTTLGAKVASGSYRLSIENLPSLQTVIRTILVDGKDPLFEEREKLRKILLGKGRPSENILNYIEQNV</sequence>
<feature type="coiled-coil region" evidence="1">
    <location>
        <begin position="51"/>
        <end position="90"/>
    </location>
</feature>
<comment type="caution">
    <text evidence="2">The sequence shown here is derived from an EMBL/GenBank/DDBJ whole genome shotgun (WGS) entry which is preliminary data.</text>
</comment>
<evidence type="ECO:0000313" key="3">
    <source>
        <dbReference type="Proteomes" id="UP000214610"/>
    </source>
</evidence>
<dbReference type="EMBL" id="NHMP01000001">
    <property type="protein sequence ID" value="OXE51122.1"/>
    <property type="molecule type" value="Genomic_DNA"/>
</dbReference>
<protein>
    <recommendedName>
        <fullName evidence="4">CDP-glycerol--glycerophosphate glycerophosphotransferase</fullName>
    </recommendedName>
</protein>
<keyword evidence="1" id="KW-0175">Coiled coil</keyword>
<organism evidence="2 3">
    <name type="scientific">Turicimonas muris</name>
    <dbReference type="NCBI Taxonomy" id="1796652"/>
    <lineage>
        <taxon>Bacteria</taxon>
        <taxon>Pseudomonadati</taxon>
        <taxon>Pseudomonadota</taxon>
        <taxon>Betaproteobacteria</taxon>
        <taxon>Burkholderiales</taxon>
        <taxon>Sutterellaceae</taxon>
        <taxon>Turicimonas</taxon>
    </lineage>
</organism>
<evidence type="ECO:0008006" key="4">
    <source>
        <dbReference type="Google" id="ProtNLM"/>
    </source>
</evidence>
<reference evidence="3" key="1">
    <citation type="submission" date="2017-05" db="EMBL/GenBank/DDBJ databases">
        <title>Improved OligoMM genomes.</title>
        <authorList>
            <person name="Garzetti D."/>
        </authorList>
    </citation>
    <scope>NUCLEOTIDE SEQUENCE [LARGE SCALE GENOMIC DNA]</scope>
    <source>
        <strain evidence="3">YL45</strain>
    </source>
</reference>
<keyword evidence="3" id="KW-1185">Reference proteome</keyword>
<dbReference type="Gene3D" id="3.40.50.12580">
    <property type="match status" value="1"/>
</dbReference>
<proteinExistence type="predicted"/>
<dbReference type="RefSeq" id="WP_066591202.1">
    <property type="nucleotide sequence ID" value="NZ_CAOJZJ010000012.1"/>
</dbReference>
<dbReference type="InterPro" id="IPR043148">
    <property type="entry name" value="TagF_C"/>
</dbReference>
<evidence type="ECO:0000256" key="1">
    <source>
        <dbReference type="SAM" id="Coils"/>
    </source>
</evidence>
<accession>A0A227KRJ8</accession>
<dbReference type="AlphaFoldDB" id="A0A227KRJ8"/>
<evidence type="ECO:0000313" key="2">
    <source>
        <dbReference type="EMBL" id="OXE51122.1"/>
    </source>
</evidence>
<dbReference type="GeneID" id="78363330"/>
<gene>
    <name evidence="2" type="ORF">ADH67_02185</name>
</gene>
<dbReference type="Proteomes" id="UP000214610">
    <property type="component" value="Unassembled WGS sequence"/>
</dbReference>
<name>A0A227KRJ8_9BURK</name>